<keyword evidence="1" id="KW-0472">Membrane</keyword>
<dbReference type="EMBL" id="QQBC01000008">
    <property type="protein sequence ID" value="RDI64176.1"/>
    <property type="molecule type" value="Genomic_DNA"/>
</dbReference>
<proteinExistence type="predicted"/>
<evidence type="ECO:0000313" key="3">
    <source>
        <dbReference type="Proteomes" id="UP000254869"/>
    </source>
</evidence>
<evidence type="ECO:0000313" key="2">
    <source>
        <dbReference type="EMBL" id="RDI64176.1"/>
    </source>
</evidence>
<keyword evidence="3" id="KW-1185">Reference proteome</keyword>
<protein>
    <submittedName>
        <fullName evidence="2">MspA protein</fullName>
    </submittedName>
</protein>
<accession>A0A370I0A3</accession>
<dbReference type="InterPro" id="IPR015286">
    <property type="entry name" value="Porin_fam_mycobact-type"/>
</dbReference>
<dbReference type="AlphaFoldDB" id="A0A370I0A3"/>
<keyword evidence="1" id="KW-1133">Transmembrane helix</keyword>
<comment type="caution">
    <text evidence="2">The sequence shown here is derived from an EMBL/GenBank/DDBJ whole genome shotgun (WGS) entry which is preliminary data.</text>
</comment>
<feature type="transmembrane region" description="Helical" evidence="1">
    <location>
        <begin position="12"/>
        <end position="30"/>
    </location>
</feature>
<keyword evidence="1" id="KW-0812">Transmembrane</keyword>
<dbReference type="Proteomes" id="UP000254869">
    <property type="component" value="Unassembled WGS sequence"/>
</dbReference>
<dbReference type="STRING" id="1210086.GCA_001613105_02578"/>
<sequence>MGKQHAIGRGRLARIVVMVAAMISAIGLWSPGPARADAFVPLPDGHIDQPGISITSSGERAIISPSMAANGAGRTAWVSGNLTVDVDTPPGVIGPNNGALNLPGSNFSSTHGSSGLTVGYIVGCQVSLGSLSNSFGFTIATTGPGLSGGISFPISPGEVKWVQINTIDMPKSGTYYLNYQDFPMDVQGCGGYAQARQFSVVELIGADYAKVSLYGMPFSIG</sequence>
<gene>
    <name evidence="2" type="ORF">DFR76_1086</name>
</gene>
<reference evidence="2 3" key="1">
    <citation type="submission" date="2018-07" db="EMBL/GenBank/DDBJ databases">
        <title>Genomic Encyclopedia of Type Strains, Phase IV (KMG-IV): sequencing the most valuable type-strain genomes for metagenomic binning, comparative biology and taxonomic classification.</title>
        <authorList>
            <person name="Goeker M."/>
        </authorList>
    </citation>
    <scope>NUCLEOTIDE SEQUENCE [LARGE SCALE GENOMIC DNA]</scope>
    <source>
        <strain evidence="2 3">DSM 44290</strain>
    </source>
</reference>
<organism evidence="2 3">
    <name type="scientific">Nocardia pseudobrasiliensis</name>
    <dbReference type="NCBI Taxonomy" id="45979"/>
    <lineage>
        <taxon>Bacteria</taxon>
        <taxon>Bacillati</taxon>
        <taxon>Actinomycetota</taxon>
        <taxon>Actinomycetes</taxon>
        <taxon>Mycobacteriales</taxon>
        <taxon>Nocardiaceae</taxon>
        <taxon>Nocardia</taxon>
    </lineage>
</organism>
<name>A0A370I0A3_9NOCA</name>
<dbReference type="Pfam" id="PF09203">
    <property type="entry name" value="MspA"/>
    <property type="match status" value="1"/>
</dbReference>
<evidence type="ECO:0000256" key="1">
    <source>
        <dbReference type="SAM" id="Phobius"/>
    </source>
</evidence>